<dbReference type="Proteomes" id="UP000005561">
    <property type="component" value="Unassembled WGS sequence"/>
</dbReference>
<dbReference type="AlphaFoldDB" id="C6LL70"/>
<gene>
    <name evidence="1" type="ORF">BRYFOR_09417</name>
</gene>
<evidence type="ECO:0000313" key="2">
    <source>
        <dbReference type="Proteomes" id="UP000005561"/>
    </source>
</evidence>
<keyword evidence="2" id="KW-1185">Reference proteome</keyword>
<sequence>MLCSIASLTIILSATWGIGRLSLLFVPPTERRRNGDFYARQRGN</sequence>
<dbReference type="EMBL" id="ACCL02000028">
    <property type="protein sequence ID" value="EET58581.1"/>
    <property type="molecule type" value="Genomic_DNA"/>
</dbReference>
<organism evidence="1 2">
    <name type="scientific">Marvinbryantia formatexigens DSM 14469</name>
    <dbReference type="NCBI Taxonomy" id="478749"/>
    <lineage>
        <taxon>Bacteria</taxon>
        <taxon>Bacillati</taxon>
        <taxon>Bacillota</taxon>
        <taxon>Clostridia</taxon>
        <taxon>Lachnospirales</taxon>
        <taxon>Lachnospiraceae</taxon>
        <taxon>Marvinbryantia</taxon>
    </lineage>
</organism>
<evidence type="ECO:0000313" key="1">
    <source>
        <dbReference type="EMBL" id="EET58581.1"/>
    </source>
</evidence>
<comment type="caution">
    <text evidence="1">The sequence shown here is derived from an EMBL/GenBank/DDBJ whole genome shotgun (WGS) entry which is preliminary data.</text>
</comment>
<reference evidence="1" key="1">
    <citation type="submission" date="2009-07" db="EMBL/GenBank/DDBJ databases">
        <authorList>
            <person name="Weinstock G."/>
            <person name="Sodergren E."/>
            <person name="Clifton S."/>
            <person name="Fulton L."/>
            <person name="Fulton B."/>
            <person name="Courtney L."/>
            <person name="Fronick C."/>
            <person name="Harrison M."/>
            <person name="Strong C."/>
            <person name="Farmer C."/>
            <person name="Delahaunty K."/>
            <person name="Markovic C."/>
            <person name="Hall O."/>
            <person name="Minx P."/>
            <person name="Tomlinson C."/>
            <person name="Mitreva M."/>
            <person name="Nelson J."/>
            <person name="Hou S."/>
            <person name="Wollam A."/>
            <person name="Pepin K.H."/>
            <person name="Johnson M."/>
            <person name="Bhonagiri V."/>
            <person name="Nash W.E."/>
            <person name="Warren W."/>
            <person name="Chinwalla A."/>
            <person name="Mardis E.R."/>
            <person name="Wilson R.K."/>
        </authorList>
    </citation>
    <scope>NUCLEOTIDE SEQUENCE [LARGE SCALE GENOMIC DNA]</scope>
    <source>
        <strain evidence="1">DSM 14469</strain>
    </source>
</reference>
<protein>
    <submittedName>
        <fullName evidence="1">Uncharacterized protein</fullName>
    </submittedName>
</protein>
<proteinExistence type="predicted"/>
<name>C6LL70_9FIRM</name>
<accession>C6LL70</accession>